<accession>A0ABQ9GN46</accession>
<dbReference type="EMBL" id="JARBHB010000010">
    <property type="protein sequence ID" value="KAJ8873444.1"/>
    <property type="molecule type" value="Genomic_DNA"/>
</dbReference>
<comment type="caution">
    <text evidence="1">The sequence shown here is derived from an EMBL/GenBank/DDBJ whole genome shotgun (WGS) entry which is preliminary data.</text>
</comment>
<reference evidence="1 2" key="1">
    <citation type="submission" date="2023-02" db="EMBL/GenBank/DDBJ databases">
        <title>LHISI_Scaffold_Assembly.</title>
        <authorList>
            <person name="Stuart O.P."/>
            <person name="Cleave R."/>
            <person name="Magrath M.J.L."/>
            <person name="Mikheyev A.S."/>
        </authorList>
    </citation>
    <scope>NUCLEOTIDE SEQUENCE [LARGE SCALE GENOMIC DNA]</scope>
    <source>
        <strain evidence="1">Daus_M_001</strain>
        <tissue evidence="1">Leg muscle</tissue>
    </source>
</reference>
<gene>
    <name evidence="1" type="ORF">PR048_024261</name>
</gene>
<protein>
    <submittedName>
        <fullName evidence="1">Uncharacterized protein</fullName>
    </submittedName>
</protein>
<organism evidence="1 2">
    <name type="scientific">Dryococelus australis</name>
    <dbReference type="NCBI Taxonomy" id="614101"/>
    <lineage>
        <taxon>Eukaryota</taxon>
        <taxon>Metazoa</taxon>
        <taxon>Ecdysozoa</taxon>
        <taxon>Arthropoda</taxon>
        <taxon>Hexapoda</taxon>
        <taxon>Insecta</taxon>
        <taxon>Pterygota</taxon>
        <taxon>Neoptera</taxon>
        <taxon>Polyneoptera</taxon>
        <taxon>Phasmatodea</taxon>
        <taxon>Verophasmatodea</taxon>
        <taxon>Anareolatae</taxon>
        <taxon>Phasmatidae</taxon>
        <taxon>Eurycanthinae</taxon>
        <taxon>Dryococelus</taxon>
    </lineage>
</organism>
<evidence type="ECO:0000313" key="1">
    <source>
        <dbReference type="EMBL" id="KAJ8873444.1"/>
    </source>
</evidence>
<sequence length="88" mass="10762">MIYKLYWSSILNTNLYLWLKYRREEDDQIFQKRDFIEKLNMCDNTFSPCMHIDDLQHQMRGIFPHYVDLCHICSTVCQKTACMCWHCS</sequence>
<proteinExistence type="predicted"/>
<dbReference type="Proteomes" id="UP001159363">
    <property type="component" value="Chromosome 9"/>
</dbReference>
<keyword evidence="2" id="KW-1185">Reference proteome</keyword>
<evidence type="ECO:0000313" key="2">
    <source>
        <dbReference type="Proteomes" id="UP001159363"/>
    </source>
</evidence>
<name>A0ABQ9GN46_9NEOP</name>